<dbReference type="SMART" id="SM00342">
    <property type="entry name" value="HTH_ARAC"/>
    <property type="match status" value="1"/>
</dbReference>
<dbReference type="SMART" id="SM00448">
    <property type="entry name" value="REC"/>
    <property type="match status" value="1"/>
</dbReference>
<dbReference type="InterPro" id="IPR001789">
    <property type="entry name" value="Sig_transdc_resp-reg_receiver"/>
</dbReference>
<dbReference type="SMART" id="SM00387">
    <property type="entry name" value="HATPase_c"/>
    <property type="match status" value="1"/>
</dbReference>
<feature type="domain" description="Response regulatory" evidence="11">
    <location>
        <begin position="1095"/>
        <end position="1210"/>
    </location>
</feature>
<comment type="caution">
    <text evidence="12">The sequence shown here is derived from an EMBL/GenBank/DDBJ whole genome shotgun (WGS) entry which is preliminary data.</text>
</comment>
<gene>
    <name evidence="12" type="ORF">ACFSAH_08165</name>
</gene>
<reference evidence="13" key="1">
    <citation type="journal article" date="2019" name="Int. J. Syst. Evol. Microbiol.">
        <title>The Global Catalogue of Microorganisms (GCM) 10K type strain sequencing project: providing services to taxonomists for standard genome sequencing and annotation.</title>
        <authorList>
            <consortium name="The Broad Institute Genomics Platform"/>
            <consortium name="The Broad Institute Genome Sequencing Center for Infectious Disease"/>
            <person name="Wu L."/>
            <person name="Ma J."/>
        </authorList>
    </citation>
    <scope>NUCLEOTIDE SEQUENCE [LARGE SCALE GENOMIC DNA]</scope>
    <source>
        <strain evidence="13">CCUG 53762</strain>
    </source>
</reference>
<dbReference type="Gene3D" id="3.40.50.2300">
    <property type="match status" value="1"/>
</dbReference>
<dbReference type="InterPro" id="IPR013783">
    <property type="entry name" value="Ig-like_fold"/>
</dbReference>
<dbReference type="PROSITE" id="PS50109">
    <property type="entry name" value="HIS_KIN"/>
    <property type="match status" value="1"/>
</dbReference>
<evidence type="ECO:0000313" key="12">
    <source>
        <dbReference type="EMBL" id="MFD1629847.1"/>
    </source>
</evidence>
<dbReference type="Proteomes" id="UP001597118">
    <property type="component" value="Unassembled WGS sequence"/>
</dbReference>
<evidence type="ECO:0000256" key="2">
    <source>
        <dbReference type="ARBA" id="ARBA00012438"/>
    </source>
</evidence>
<feature type="domain" description="HTH araC/xylS-type" evidence="9">
    <location>
        <begin position="1242"/>
        <end position="1342"/>
    </location>
</feature>
<comment type="catalytic activity">
    <reaction evidence="1">
        <text>ATP + protein L-histidine = ADP + protein N-phospho-L-histidine.</text>
        <dbReference type="EC" id="2.7.13.3"/>
    </reaction>
</comment>
<dbReference type="InterPro" id="IPR003594">
    <property type="entry name" value="HATPase_dom"/>
</dbReference>
<keyword evidence="8" id="KW-1133">Transmembrane helix</keyword>
<dbReference type="CDD" id="cd00082">
    <property type="entry name" value="HisKA"/>
    <property type="match status" value="1"/>
</dbReference>
<dbReference type="InterPro" id="IPR011110">
    <property type="entry name" value="Reg_prop"/>
</dbReference>
<dbReference type="InterPro" id="IPR015943">
    <property type="entry name" value="WD40/YVTN_repeat-like_dom_sf"/>
</dbReference>
<dbReference type="InterPro" id="IPR003661">
    <property type="entry name" value="HisK_dim/P_dom"/>
</dbReference>
<keyword evidence="13" id="KW-1185">Reference proteome</keyword>
<dbReference type="EC" id="2.7.13.3" evidence="2"/>
<evidence type="ECO:0000256" key="4">
    <source>
        <dbReference type="ARBA" id="ARBA00023015"/>
    </source>
</evidence>
<keyword evidence="8" id="KW-0812">Transmembrane</keyword>
<dbReference type="InterPro" id="IPR009057">
    <property type="entry name" value="Homeodomain-like_sf"/>
</dbReference>
<dbReference type="RefSeq" id="WP_379662225.1">
    <property type="nucleotide sequence ID" value="NZ_JBHUDG010000012.1"/>
</dbReference>
<dbReference type="Gene3D" id="3.30.565.10">
    <property type="entry name" value="Histidine kinase-like ATPase, C-terminal domain"/>
    <property type="match status" value="1"/>
</dbReference>
<evidence type="ECO:0000256" key="3">
    <source>
        <dbReference type="ARBA" id="ARBA00022553"/>
    </source>
</evidence>
<name>A0ABW4IBN4_9SPHI</name>
<organism evidence="12 13">
    <name type="scientific">Pseudopedobacter beijingensis</name>
    <dbReference type="NCBI Taxonomy" id="1207056"/>
    <lineage>
        <taxon>Bacteria</taxon>
        <taxon>Pseudomonadati</taxon>
        <taxon>Bacteroidota</taxon>
        <taxon>Sphingobacteriia</taxon>
        <taxon>Sphingobacteriales</taxon>
        <taxon>Sphingobacteriaceae</taxon>
        <taxon>Pseudopedobacter</taxon>
    </lineage>
</organism>
<dbReference type="Pfam" id="PF02518">
    <property type="entry name" value="HATPase_c"/>
    <property type="match status" value="1"/>
</dbReference>
<protein>
    <recommendedName>
        <fullName evidence="2">histidine kinase</fullName>
        <ecNumber evidence="2">2.7.13.3</ecNumber>
    </recommendedName>
</protein>
<evidence type="ECO:0000256" key="1">
    <source>
        <dbReference type="ARBA" id="ARBA00000085"/>
    </source>
</evidence>
<dbReference type="PANTHER" id="PTHR43547:SF2">
    <property type="entry name" value="HYBRID SIGNAL TRANSDUCTION HISTIDINE KINASE C"/>
    <property type="match status" value="1"/>
</dbReference>
<dbReference type="CDD" id="cd17574">
    <property type="entry name" value="REC_OmpR"/>
    <property type="match status" value="1"/>
</dbReference>
<dbReference type="SUPFAM" id="SSF47384">
    <property type="entry name" value="Homodimeric domain of signal transducing histidine kinase"/>
    <property type="match status" value="1"/>
</dbReference>
<dbReference type="Gene3D" id="2.130.10.10">
    <property type="entry name" value="YVTN repeat-like/Quinoprotein amine dehydrogenase"/>
    <property type="match status" value="2"/>
</dbReference>
<dbReference type="PROSITE" id="PS50110">
    <property type="entry name" value="RESPONSE_REGULATORY"/>
    <property type="match status" value="1"/>
</dbReference>
<dbReference type="SMART" id="SM00388">
    <property type="entry name" value="HisKA"/>
    <property type="match status" value="1"/>
</dbReference>
<evidence type="ECO:0000259" key="9">
    <source>
        <dbReference type="PROSITE" id="PS01124"/>
    </source>
</evidence>
<dbReference type="InterPro" id="IPR011123">
    <property type="entry name" value="Y_Y_Y"/>
</dbReference>
<accession>A0ABW4IBN4</accession>
<evidence type="ECO:0000259" key="11">
    <source>
        <dbReference type="PROSITE" id="PS50110"/>
    </source>
</evidence>
<dbReference type="Gene3D" id="2.60.40.10">
    <property type="entry name" value="Immunoglobulins"/>
    <property type="match status" value="1"/>
</dbReference>
<dbReference type="EMBL" id="JBHUDG010000012">
    <property type="protein sequence ID" value="MFD1629847.1"/>
    <property type="molecule type" value="Genomic_DNA"/>
</dbReference>
<dbReference type="Pfam" id="PF07495">
    <property type="entry name" value="Y_Y_Y"/>
    <property type="match status" value="1"/>
</dbReference>
<dbReference type="Pfam" id="PF00512">
    <property type="entry name" value="HisKA"/>
    <property type="match status" value="1"/>
</dbReference>
<dbReference type="PANTHER" id="PTHR43547">
    <property type="entry name" value="TWO-COMPONENT HISTIDINE KINASE"/>
    <property type="match status" value="1"/>
</dbReference>
<dbReference type="SUPFAM" id="SSF63829">
    <property type="entry name" value="Calcium-dependent phosphotriesterase"/>
    <property type="match status" value="2"/>
</dbReference>
<dbReference type="PROSITE" id="PS01124">
    <property type="entry name" value="HTH_ARAC_FAMILY_2"/>
    <property type="match status" value="1"/>
</dbReference>
<dbReference type="Gene3D" id="1.10.287.130">
    <property type="match status" value="1"/>
</dbReference>
<dbReference type="InterPro" id="IPR011006">
    <property type="entry name" value="CheY-like_superfamily"/>
</dbReference>
<dbReference type="SUPFAM" id="SSF55874">
    <property type="entry name" value="ATPase domain of HSP90 chaperone/DNA topoisomerase II/histidine kinase"/>
    <property type="match status" value="1"/>
</dbReference>
<dbReference type="PRINTS" id="PR00344">
    <property type="entry name" value="BCTRLSENSOR"/>
</dbReference>
<feature type="modified residue" description="4-aspartylphosphate" evidence="7">
    <location>
        <position position="1143"/>
    </location>
</feature>
<dbReference type="Pfam" id="PF00072">
    <property type="entry name" value="Response_reg"/>
    <property type="match status" value="1"/>
</dbReference>
<keyword evidence="6" id="KW-0804">Transcription</keyword>
<dbReference type="InterPro" id="IPR004358">
    <property type="entry name" value="Sig_transdc_His_kin-like_C"/>
</dbReference>
<evidence type="ECO:0000256" key="6">
    <source>
        <dbReference type="ARBA" id="ARBA00023163"/>
    </source>
</evidence>
<evidence type="ECO:0000313" key="13">
    <source>
        <dbReference type="Proteomes" id="UP001597118"/>
    </source>
</evidence>
<dbReference type="InterPro" id="IPR036097">
    <property type="entry name" value="HisK_dim/P_sf"/>
</dbReference>
<evidence type="ECO:0000256" key="8">
    <source>
        <dbReference type="SAM" id="Phobius"/>
    </source>
</evidence>
<sequence>MKVLTHLNFTTNYNGMRSINQLIVCLLITIFCGLPFSTLQAQSLLFEHLTVKDGLSQSTVNSIYQDESGMMWIGTKDGLNKYNGNEFEVFKPVKGDTTGLFGNNIQTVCGDRKGHLFVQCLWGLIDYDLKSQEFKTVTSKGIVTISYGLNHLWAGKENSIWIYDQKTASLKLHYSFGAETSITAVHEVYNGNLIIGTTKGLLLLDKNKKIKTLIADIEVVCLFSDSKKNLWIGSLNDGLYKINSNAEITNYRHDKSDPTSITANFVRAVCEDNLGNYWIGTSNGLNKLVSGTEQFISFKHLANVSHSLGSSSIWDIKKDQQGTLWIGTYFGGVDILNPEFSFYKYYNTGTDGLSSSVIGHMTEDKDGNVWICTEGGGLNFLNIQTGQISSYQSSSLPQSISSNILKAIWYDRDNDCLWIGTHLGGLNKFDIKTKSFKRYSATYAGLKSIRSLVHYQNKFYLGTKSGIFVFDRAKETFYPILQDSSASLTHKQIWNIMIDRNGNLWFSTSVAVFKYNLEKGTLKAYTHISKNTSGISQNYQQTFFQDQKGRIWLGSAGSGLSLYNSKSDTFTSFNTGNSEIIDDYILDITESKMGYLLIATNKGLSRFDIDNKKFYNYYNGNIFPFTAINERGLFVSKKGNLFIGGINGMVELNEEDLDFVNKPYTIGFSDLWVNNQRVLPFDKTGILDKSISYTDTITLNQNHTSVQLSFFTSNYIKILKEEVLYKLEGFDKEWIHANNRNIITYTNLSPGTYHLRIKGKSPNAKEALLSIVVKPAFYKTWLAYVIYFLIFSGICYAILSSYISKTKLQASLKYSHKEKQKIQELNDAKLRFFTNISHEFRTPITLIMSQAELIFQTENISKSVFQKLKSISSNATKMHRLIGELMDFSKQEQGFLKLKVSPLDITSFIENICAQFKEYAYSKEINLYFEETSPIFIWFDPAQLEKVFYNLIHNALKYTPAKGVISVRIEQTAEQVYIFVKDTGIGMDDDVSAKVFDVFYQADVKDDISGTGTGIGLSLAKGIVEAHHGSITVASVPNEGSEFKIALLKGEDHFTAPQKQLQEVMLTENTNDFSEETQRQAQEDTPVVVSSKKASILIVEDNKELLDVLVSIFKPIYTVNTAPNGREGLEKIMDIQPDIVLSDVMMPEMSGTELCHQIKTNVTTCHIPVILLTARTSEEHTLEGLQLGADDYITKPFNAKLLIAKCHNLINNRRLLQAKFSKSTSAETSLIATNPYDEQLLQKAIEIIENNINNPQLDVNFFAQEMNLGRTNLFAKIKGITGQTPNEFILNIRLKKSLIMLKENPNLTISEIAYQTGFNEPAYFIKCFKKTFGLTPTQYRKKD</sequence>
<dbReference type="Pfam" id="PF07494">
    <property type="entry name" value="Reg_prop"/>
    <property type="match status" value="5"/>
</dbReference>
<keyword evidence="4" id="KW-0805">Transcription regulation</keyword>
<evidence type="ECO:0000256" key="7">
    <source>
        <dbReference type="PROSITE-ProRule" id="PRU00169"/>
    </source>
</evidence>
<dbReference type="InterPro" id="IPR018060">
    <property type="entry name" value="HTH_AraC"/>
</dbReference>
<evidence type="ECO:0000259" key="10">
    <source>
        <dbReference type="PROSITE" id="PS50109"/>
    </source>
</evidence>
<feature type="domain" description="Histidine kinase" evidence="10">
    <location>
        <begin position="835"/>
        <end position="1051"/>
    </location>
</feature>
<evidence type="ECO:0000256" key="5">
    <source>
        <dbReference type="ARBA" id="ARBA00023125"/>
    </source>
</evidence>
<dbReference type="CDD" id="cd00075">
    <property type="entry name" value="HATPase"/>
    <property type="match status" value="1"/>
</dbReference>
<dbReference type="Pfam" id="PF12833">
    <property type="entry name" value="HTH_18"/>
    <property type="match status" value="1"/>
</dbReference>
<dbReference type="PROSITE" id="PS00041">
    <property type="entry name" value="HTH_ARAC_FAMILY_1"/>
    <property type="match status" value="1"/>
</dbReference>
<dbReference type="InterPro" id="IPR036890">
    <property type="entry name" value="HATPase_C_sf"/>
</dbReference>
<keyword evidence="5" id="KW-0238">DNA-binding</keyword>
<feature type="transmembrane region" description="Helical" evidence="8">
    <location>
        <begin position="781"/>
        <end position="803"/>
    </location>
</feature>
<dbReference type="SUPFAM" id="SSF52172">
    <property type="entry name" value="CheY-like"/>
    <property type="match status" value="1"/>
</dbReference>
<dbReference type="InterPro" id="IPR005467">
    <property type="entry name" value="His_kinase_dom"/>
</dbReference>
<dbReference type="SUPFAM" id="SSF46689">
    <property type="entry name" value="Homeodomain-like"/>
    <property type="match status" value="1"/>
</dbReference>
<keyword evidence="8" id="KW-0472">Membrane</keyword>
<dbReference type="InterPro" id="IPR018062">
    <property type="entry name" value="HTH_AraC-typ_CS"/>
</dbReference>
<dbReference type="Gene3D" id="1.10.10.60">
    <property type="entry name" value="Homeodomain-like"/>
    <property type="match status" value="1"/>
</dbReference>
<keyword evidence="3 7" id="KW-0597">Phosphoprotein</keyword>
<proteinExistence type="predicted"/>